<comment type="caution">
    <text evidence="1">The sequence shown here is derived from an EMBL/GenBank/DDBJ whole genome shotgun (WGS) entry which is preliminary data.</text>
</comment>
<proteinExistence type="predicted"/>
<evidence type="ECO:0000313" key="2">
    <source>
        <dbReference type="Proteomes" id="UP001596186"/>
    </source>
</evidence>
<name>A0ABW1UYQ2_9LACO</name>
<evidence type="ECO:0008006" key="3">
    <source>
        <dbReference type="Google" id="ProtNLM"/>
    </source>
</evidence>
<dbReference type="RefSeq" id="WP_263852893.1">
    <property type="nucleotide sequence ID" value="NZ_JBHSSN010000015.1"/>
</dbReference>
<dbReference type="EMBL" id="JBHSSN010000015">
    <property type="protein sequence ID" value="MFC6323924.1"/>
    <property type="molecule type" value="Genomic_DNA"/>
</dbReference>
<dbReference type="Proteomes" id="UP001596186">
    <property type="component" value="Unassembled WGS sequence"/>
</dbReference>
<accession>A0ABW1UYQ2</accession>
<gene>
    <name evidence="1" type="ORF">ACFP1F_09250</name>
</gene>
<sequence length="44" mass="5318">MKKEITVRKLFELLHQQLGRQNWWPTQSTEEMLVGMVLIQLKHV</sequence>
<evidence type="ECO:0000313" key="1">
    <source>
        <dbReference type="EMBL" id="MFC6323924.1"/>
    </source>
</evidence>
<organism evidence="1 2">
    <name type="scientific">Companilactobacillus baiquanensis</name>
    <dbReference type="NCBI Taxonomy" id="2486005"/>
    <lineage>
        <taxon>Bacteria</taxon>
        <taxon>Bacillati</taxon>
        <taxon>Bacillota</taxon>
        <taxon>Bacilli</taxon>
        <taxon>Lactobacillales</taxon>
        <taxon>Lactobacillaceae</taxon>
        <taxon>Companilactobacillus</taxon>
    </lineage>
</organism>
<protein>
    <recommendedName>
        <fullName evidence="3">Endonuclease III domain-containing protein</fullName>
    </recommendedName>
</protein>
<keyword evidence="2" id="KW-1185">Reference proteome</keyword>
<reference evidence="2" key="1">
    <citation type="journal article" date="2019" name="Int. J. Syst. Evol. Microbiol.">
        <title>The Global Catalogue of Microorganisms (GCM) 10K type strain sequencing project: providing services to taxonomists for standard genome sequencing and annotation.</title>
        <authorList>
            <consortium name="The Broad Institute Genomics Platform"/>
            <consortium name="The Broad Institute Genome Sequencing Center for Infectious Disease"/>
            <person name="Wu L."/>
            <person name="Ma J."/>
        </authorList>
    </citation>
    <scope>NUCLEOTIDE SEQUENCE [LARGE SCALE GENOMIC DNA]</scope>
    <source>
        <strain evidence="2">CCM 8895</strain>
    </source>
</reference>